<dbReference type="OrthoDB" id="363253at2"/>
<evidence type="ECO:0000313" key="3">
    <source>
        <dbReference type="EMBL" id="TLG72770.1"/>
    </source>
</evidence>
<keyword evidence="2" id="KW-0472">Membrane</keyword>
<organism evidence="3 4">
    <name type="scientific">Culicoidibacter larvae</name>
    <dbReference type="NCBI Taxonomy" id="2579976"/>
    <lineage>
        <taxon>Bacteria</taxon>
        <taxon>Bacillati</taxon>
        <taxon>Bacillota</taxon>
        <taxon>Culicoidibacteria</taxon>
        <taxon>Culicoidibacterales</taxon>
        <taxon>Culicoidibacteraceae</taxon>
        <taxon>Culicoidibacter</taxon>
    </lineage>
</organism>
<protein>
    <submittedName>
        <fullName evidence="3">LPXTG cell wall anchor domain-containing protein</fullName>
    </submittedName>
</protein>
<feature type="non-terminal residue" evidence="3">
    <location>
        <position position="1"/>
    </location>
</feature>
<comment type="subcellular location">
    <subcellularLocation>
        <location evidence="1">Cell envelope</location>
    </subcellularLocation>
</comment>
<evidence type="ECO:0000256" key="2">
    <source>
        <dbReference type="SAM" id="Phobius"/>
    </source>
</evidence>
<name>A0A5R8QA51_9FIRM</name>
<keyword evidence="4" id="KW-1185">Reference proteome</keyword>
<dbReference type="GO" id="GO:0030313">
    <property type="term" value="C:cell envelope"/>
    <property type="evidence" value="ECO:0007669"/>
    <property type="project" value="UniProtKB-SubCell"/>
</dbReference>
<accession>A0A5R8QA51</accession>
<sequence length="242" mass="25574">PAGGLALEAHWTALDQTITFDVNGGKATTQPADIIQVTDSTVDLSAVTAPTWFGHKFLGWKDATDTTYSGTITMPAGGLTLIADWQDLIADGVWLIDANSFSIGQEELQAAIANDTLEQVILDSSQAQAWNDETTESLAPLQVANIDEVKVNPVIGDNLVTIVHKDPTTASSVSFNTFDANEATVSELSTTITMTVIATKDTTTDLPSTGGNQLEMISVGAIGAGVGVMLFFARRKRKSEDA</sequence>
<gene>
    <name evidence="3" type="ORF">FEZ08_08695</name>
</gene>
<keyword evidence="2" id="KW-0812">Transmembrane</keyword>
<dbReference type="AlphaFoldDB" id="A0A5R8QA51"/>
<dbReference type="RefSeq" id="WP_138191438.1">
    <property type="nucleotide sequence ID" value="NZ_VBWP01000007.1"/>
</dbReference>
<dbReference type="InterPro" id="IPR013378">
    <property type="entry name" value="InlB-like_B-rpt"/>
</dbReference>
<dbReference type="InParanoid" id="A0A5R8QA51"/>
<dbReference type="NCBIfam" id="TIGR01167">
    <property type="entry name" value="LPXTG_anchor"/>
    <property type="match status" value="1"/>
</dbReference>
<dbReference type="Pfam" id="PF09479">
    <property type="entry name" value="Flg_new"/>
    <property type="match status" value="1"/>
</dbReference>
<dbReference type="Gene3D" id="2.60.40.4270">
    <property type="entry name" value="Listeria-Bacteroides repeat domain"/>
    <property type="match status" value="1"/>
</dbReference>
<feature type="transmembrane region" description="Helical" evidence="2">
    <location>
        <begin position="216"/>
        <end position="233"/>
    </location>
</feature>
<proteinExistence type="predicted"/>
<reference evidence="3 4" key="1">
    <citation type="submission" date="2019-05" db="EMBL/GenBank/DDBJ databases">
        <title>Culicoidintestinum kansasii gen. nov., sp. nov. from the gastrointestinal tract of the biting midge, Culicoides sonorensis.</title>
        <authorList>
            <person name="Neupane S."/>
            <person name="Ghosh A."/>
            <person name="Gunther S."/>
            <person name="Martin K."/>
            <person name="Zurek L."/>
        </authorList>
    </citation>
    <scope>NUCLEOTIDE SEQUENCE [LARGE SCALE GENOMIC DNA]</scope>
    <source>
        <strain evidence="3 4">CS-1</strain>
    </source>
</reference>
<dbReference type="Proteomes" id="UP000306912">
    <property type="component" value="Unassembled WGS sequence"/>
</dbReference>
<dbReference type="InterPro" id="IPR042229">
    <property type="entry name" value="Listeria/Bacterioides_rpt_sf"/>
</dbReference>
<keyword evidence="2" id="KW-1133">Transmembrane helix</keyword>
<evidence type="ECO:0000313" key="4">
    <source>
        <dbReference type="Proteomes" id="UP000306912"/>
    </source>
</evidence>
<evidence type="ECO:0000256" key="1">
    <source>
        <dbReference type="ARBA" id="ARBA00004196"/>
    </source>
</evidence>
<dbReference type="EMBL" id="VBWP01000007">
    <property type="protein sequence ID" value="TLG72770.1"/>
    <property type="molecule type" value="Genomic_DNA"/>
</dbReference>
<comment type="caution">
    <text evidence="3">The sequence shown here is derived from an EMBL/GenBank/DDBJ whole genome shotgun (WGS) entry which is preliminary data.</text>
</comment>